<evidence type="ECO:0000313" key="6">
    <source>
        <dbReference type="EMBL" id="CUH64172.1"/>
    </source>
</evidence>
<evidence type="ECO:0000256" key="2">
    <source>
        <dbReference type="ARBA" id="ARBA00022670"/>
    </source>
</evidence>
<keyword evidence="2 7" id="KW-0645">Protease</keyword>
<dbReference type="AlphaFoldDB" id="A0A0P1FXP4"/>
<gene>
    <name evidence="7" type="primary">sohB</name>
    <name evidence="6" type="ORF">TL5118_00774</name>
    <name evidence="7" type="ORF">TL5120_04283</name>
</gene>
<dbReference type="EMBL" id="CYSC01000047">
    <property type="protein sequence ID" value="CUH74463.1"/>
    <property type="molecule type" value="Genomic_DNA"/>
</dbReference>
<dbReference type="GO" id="GO:0006508">
    <property type="term" value="P:proteolysis"/>
    <property type="evidence" value="ECO:0007669"/>
    <property type="project" value="UniProtKB-KW"/>
</dbReference>
<dbReference type="Proteomes" id="UP000051887">
    <property type="component" value="Unassembled WGS sequence"/>
</dbReference>
<dbReference type="GO" id="GO:0008236">
    <property type="term" value="F:serine-type peptidase activity"/>
    <property type="evidence" value="ECO:0007669"/>
    <property type="project" value="UniProtKB-KW"/>
</dbReference>
<dbReference type="Proteomes" id="UP000051086">
    <property type="component" value="Unassembled WGS sequence"/>
</dbReference>
<accession>A0A0P1FXP4</accession>
<dbReference type="Gene3D" id="6.20.330.10">
    <property type="match status" value="1"/>
</dbReference>
<sequence length="268" mass="29277">MGDMMIKLPFKSKRPRVAVVRMQGMIASGDRAPLNDAALAPLIERAFRKGKPQAVALVINSPGGSPVQSSLIAARVRRLAAEKKIPVHAFVEDVAASGGYWLAAAADDIYADPASIIGSIGVISSSFGAHELLNRHGVERRVYTSVKSKSMLDPFLPEKEEDVARLKEILGDMHQVFEGYVKERRGTKLAEDPDLFTGRIWMAEKAQALGLIDGVGHVTPKLKEIYGDKVRFLTYGRKRGVLSRFGMSLAQDATSLLEERAAYARFGL</sequence>
<dbReference type="InterPro" id="IPR002142">
    <property type="entry name" value="Peptidase_S49"/>
</dbReference>
<dbReference type="InterPro" id="IPR047272">
    <property type="entry name" value="S49_SppA_C"/>
</dbReference>
<keyword evidence="8" id="KW-1185">Reference proteome</keyword>
<dbReference type="EMBL" id="CYSB01000010">
    <property type="protein sequence ID" value="CUH64172.1"/>
    <property type="molecule type" value="Genomic_DNA"/>
</dbReference>
<reference evidence="7 9" key="2">
    <citation type="submission" date="2015-09" db="EMBL/GenBank/DDBJ databases">
        <authorList>
            <consortium name="Swine Surveillance"/>
        </authorList>
    </citation>
    <scope>NUCLEOTIDE SEQUENCE [LARGE SCALE GENOMIC DNA]</scope>
    <source>
        <strain evidence="7 9">5120</strain>
    </source>
</reference>
<evidence type="ECO:0000313" key="8">
    <source>
        <dbReference type="Proteomes" id="UP000051086"/>
    </source>
</evidence>
<dbReference type="Pfam" id="PF01343">
    <property type="entry name" value="Peptidase_S49"/>
    <property type="match status" value="1"/>
</dbReference>
<dbReference type="EC" id="3.4.21.-" evidence="6 7"/>
<organism evidence="7 9">
    <name type="scientific">Thalassovita autumnalis</name>
    <dbReference type="NCBI Taxonomy" id="2072972"/>
    <lineage>
        <taxon>Bacteria</taxon>
        <taxon>Pseudomonadati</taxon>
        <taxon>Pseudomonadota</taxon>
        <taxon>Alphaproteobacteria</taxon>
        <taxon>Rhodobacterales</taxon>
        <taxon>Roseobacteraceae</taxon>
        <taxon>Thalassovita</taxon>
    </lineage>
</organism>
<evidence type="ECO:0000313" key="9">
    <source>
        <dbReference type="Proteomes" id="UP000051887"/>
    </source>
</evidence>
<reference evidence="6 8" key="1">
    <citation type="submission" date="2015-09" db="EMBL/GenBank/DDBJ databases">
        <authorList>
            <person name="Rodrigo-Torres L."/>
            <person name="Arahal D.R."/>
        </authorList>
    </citation>
    <scope>NUCLEOTIDE SEQUENCE [LARGE SCALE GENOMIC DNA]</scope>
    <source>
        <strain evidence="6 8">CECT 5118</strain>
    </source>
</reference>
<dbReference type="PANTHER" id="PTHR42987:SF8">
    <property type="entry name" value="PROTEINASE"/>
    <property type="match status" value="1"/>
</dbReference>
<dbReference type="CDD" id="cd07023">
    <property type="entry name" value="S49_Sppa_N_C"/>
    <property type="match status" value="1"/>
</dbReference>
<proteinExistence type="inferred from homology"/>
<dbReference type="Gene3D" id="3.90.226.10">
    <property type="entry name" value="2-enoyl-CoA Hydratase, Chain A, domain 1"/>
    <property type="match status" value="1"/>
</dbReference>
<keyword evidence="4" id="KW-0720">Serine protease</keyword>
<name>A0A0P1FXP4_9RHOB</name>
<evidence type="ECO:0000259" key="5">
    <source>
        <dbReference type="Pfam" id="PF01343"/>
    </source>
</evidence>
<dbReference type="InterPro" id="IPR029045">
    <property type="entry name" value="ClpP/crotonase-like_dom_sf"/>
</dbReference>
<protein>
    <submittedName>
        <fullName evidence="6 7">Protease SohB</fullName>
        <ecNumber evidence="6 7">3.4.21.-</ecNumber>
    </submittedName>
</protein>
<comment type="similarity">
    <text evidence="1">Belongs to the peptidase S49 family.</text>
</comment>
<dbReference type="PANTHER" id="PTHR42987">
    <property type="entry name" value="PEPTIDASE S49"/>
    <property type="match status" value="1"/>
</dbReference>
<evidence type="ECO:0000256" key="3">
    <source>
        <dbReference type="ARBA" id="ARBA00022801"/>
    </source>
</evidence>
<feature type="domain" description="Peptidase S49" evidence="5">
    <location>
        <begin position="82"/>
        <end position="220"/>
    </location>
</feature>
<evidence type="ECO:0000256" key="1">
    <source>
        <dbReference type="ARBA" id="ARBA00008683"/>
    </source>
</evidence>
<keyword evidence="3 7" id="KW-0378">Hydrolase</keyword>
<dbReference type="SUPFAM" id="SSF52096">
    <property type="entry name" value="ClpP/crotonase"/>
    <property type="match status" value="1"/>
</dbReference>
<evidence type="ECO:0000313" key="7">
    <source>
        <dbReference type="EMBL" id="CUH74463.1"/>
    </source>
</evidence>
<evidence type="ECO:0000256" key="4">
    <source>
        <dbReference type="ARBA" id="ARBA00022825"/>
    </source>
</evidence>